<reference evidence="2" key="1">
    <citation type="journal article" date="2019" name="Curr. Biol.">
        <title>Genome Sequence of Striga asiatica Provides Insight into the Evolution of Plant Parasitism.</title>
        <authorList>
            <person name="Yoshida S."/>
            <person name="Kim S."/>
            <person name="Wafula E.K."/>
            <person name="Tanskanen J."/>
            <person name="Kim Y.M."/>
            <person name="Honaas L."/>
            <person name="Yang Z."/>
            <person name="Spallek T."/>
            <person name="Conn C.E."/>
            <person name="Ichihashi Y."/>
            <person name="Cheong K."/>
            <person name="Cui S."/>
            <person name="Der J.P."/>
            <person name="Gundlach H."/>
            <person name="Jiao Y."/>
            <person name="Hori C."/>
            <person name="Ishida J.K."/>
            <person name="Kasahara H."/>
            <person name="Kiba T."/>
            <person name="Kim M.S."/>
            <person name="Koo N."/>
            <person name="Laohavisit A."/>
            <person name="Lee Y.H."/>
            <person name="Lumba S."/>
            <person name="McCourt P."/>
            <person name="Mortimer J.C."/>
            <person name="Mutuku J.M."/>
            <person name="Nomura T."/>
            <person name="Sasaki-Sekimoto Y."/>
            <person name="Seto Y."/>
            <person name="Wang Y."/>
            <person name="Wakatake T."/>
            <person name="Sakakibara H."/>
            <person name="Demura T."/>
            <person name="Yamaguchi S."/>
            <person name="Yoneyama K."/>
            <person name="Manabe R.I."/>
            <person name="Nelson D.C."/>
            <person name="Schulman A.H."/>
            <person name="Timko M.P."/>
            <person name="dePamphilis C.W."/>
            <person name="Choi D."/>
            <person name="Shirasu K."/>
        </authorList>
    </citation>
    <scope>NUCLEOTIDE SEQUENCE [LARGE SCALE GENOMIC DNA]</scope>
    <source>
        <strain evidence="2">cv. UVA1</strain>
    </source>
</reference>
<dbReference type="EMBL" id="BKCP01006959">
    <property type="protein sequence ID" value="GER44400.1"/>
    <property type="molecule type" value="Genomic_DNA"/>
</dbReference>
<name>A0A5A7QGT0_STRAF</name>
<accession>A0A5A7QGT0</accession>
<evidence type="ECO:0000313" key="2">
    <source>
        <dbReference type="Proteomes" id="UP000325081"/>
    </source>
</evidence>
<evidence type="ECO:0000313" key="1">
    <source>
        <dbReference type="EMBL" id="GER44400.1"/>
    </source>
</evidence>
<keyword evidence="1" id="KW-0808">Transferase</keyword>
<sequence length="124" mass="13093">MEGKTKSAMEAFEKLEKVGEGIYGKVNRVTEKVISKIVVLKNTQLHGDEKPVLWNDDRGDGSVDDLVEGVGLGGEWVGVEGDVFDGEAVGRGVAAGLVADVLTCGAATVDLGGFCVRKERKDSL</sequence>
<keyword evidence="1" id="KW-0418">Kinase</keyword>
<proteinExistence type="predicted"/>
<dbReference type="AlphaFoldDB" id="A0A5A7QGT0"/>
<comment type="caution">
    <text evidence="1">The sequence shown here is derived from an EMBL/GenBank/DDBJ whole genome shotgun (WGS) entry which is preliminary data.</text>
</comment>
<dbReference type="OrthoDB" id="1732493at2759"/>
<gene>
    <name evidence="1" type="ORF">STAS_21300</name>
</gene>
<dbReference type="Gene3D" id="3.30.200.20">
    <property type="entry name" value="Phosphorylase Kinase, domain 1"/>
    <property type="match status" value="1"/>
</dbReference>
<protein>
    <submittedName>
        <fullName evidence="1">Cyclin-dependent kinase</fullName>
    </submittedName>
</protein>
<keyword evidence="2" id="KW-1185">Reference proteome</keyword>
<dbReference type="GO" id="GO:0016301">
    <property type="term" value="F:kinase activity"/>
    <property type="evidence" value="ECO:0007669"/>
    <property type="project" value="UniProtKB-KW"/>
</dbReference>
<organism evidence="1 2">
    <name type="scientific">Striga asiatica</name>
    <name type="common">Asiatic witchweed</name>
    <name type="synonym">Buchnera asiatica</name>
    <dbReference type="NCBI Taxonomy" id="4170"/>
    <lineage>
        <taxon>Eukaryota</taxon>
        <taxon>Viridiplantae</taxon>
        <taxon>Streptophyta</taxon>
        <taxon>Embryophyta</taxon>
        <taxon>Tracheophyta</taxon>
        <taxon>Spermatophyta</taxon>
        <taxon>Magnoliopsida</taxon>
        <taxon>eudicotyledons</taxon>
        <taxon>Gunneridae</taxon>
        <taxon>Pentapetalae</taxon>
        <taxon>asterids</taxon>
        <taxon>lamiids</taxon>
        <taxon>Lamiales</taxon>
        <taxon>Orobanchaceae</taxon>
        <taxon>Buchnereae</taxon>
        <taxon>Striga</taxon>
    </lineage>
</organism>
<dbReference type="Proteomes" id="UP000325081">
    <property type="component" value="Unassembled WGS sequence"/>
</dbReference>